<dbReference type="Proteomes" id="UP000177701">
    <property type="component" value="Unassembled WGS sequence"/>
</dbReference>
<keyword evidence="3" id="KW-1003">Cell membrane</keyword>
<accession>A0A1F5AA32</accession>
<dbReference type="GO" id="GO:0005886">
    <property type="term" value="C:plasma membrane"/>
    <property type="evidence" value="ECO:0007669"/>
    <property type="project" value="UniProtKB-SubCell"/>
</dbReference>
<keyword evidence="5 7" id="KW-1133">Transmembrane helix</keyword>
<dbReference type="SUPFAM" id="SSF161098">
    <property type="entry name" value="MetI-like"/>
    <property type="match status" value="1"/>
</dbReference>
<feature type="transmembrane region" description="Helical" evidence="7">
    <location>
        <begin position="203"/>
        <end position="228"/>
    </location>
</feature>
<dbReference type="STRING" id="1797291.A2V47_02545"/>
<comment type="caution">
    <text evidence="9">The sequence shown here is derived from an EMBL/GenBank/DDBJ whole genome shotgun (WGS) entry which is preliminary data.</text>
</comment>
<dbReference type="GO" id="GO:0055085">
    <property type="term" value="P:transmembrane transport"/>
    <property type="evidence" value="ECO:0007669"/>
    <property type="project" value="InterPro"/>
</dbReference>
<evidence type="ECO:0000259" key="8">
    <source>
        <dbReference type="PROSITE" id="PS50928"/>
    </source>
</evidence>
<feature type="transmembrane region" description="Helical" evidence="7">
    <location>
        <begin position="70"/>
        <end position="91"/>
    </location>
</feature>
<dbReference type="AlphaFoldDB" id="A0A1F5AA32"/>
<name>A0A1F5AA32_9BACT</name>
<dbReference type="SUPFAM" id="SSF160964">
    <property type="entry name" value="MalF N-terminal region-like"/>
    <property type="match status" value="1"/>
</dbReference>
<dbReference type="Gene3D" id="1.20.58.370">
    <property type="entry name" value="MalF N-terminal region-like"/>
    <property type="match status" value="1"/>
</dbReference>
<keyword evidence="6 7" id="KW-0472">Membrane</keyword>
<evidence type="ECO:0000313" key="9">
    <source>
        <dbReference type="EMBL" id="OGD15400.1"/>
    </source>
</evidence>
<gene>
    <name evidence="9" type="ORF">A2V47_02545</name>
</gene>
<evidence type="ECO:0000256" key="1">
    <source>
        <dbReference type="ARBA" id="ARBA00004651"/>
    </source>
</evidence>
<feature type="transmembrane region" description="Helical" evidence="7">
    <location>
        <begin position="103"/>
        <end position="122"/>
    </location>
</feature>
<comment type="similarity">
    <text evidence="7">Belongs to the binding-protein-dependent transport system permease family.</text>
</comment>
<comment type="subcellular location">
    <subcellularLocation>
        <location evidence="1 7">Cell membrane</location>
        <topology evidence="1 7">Multi-pass membrane protein</topology>
    </subcellularLocation>
</comment>
<dbReference type="Gene3D" id="1.10.3720.10">
    <property type="entry name" value="MetI-like"/>
    <property type="match status" value="1"/>
</dbReference>
<feature type="transmembrane region" description="Helical" evidence="7">
    <location>
        <begin position="12"/>
        <end position="32"/>
    </location>
</feature>
<evidence type="ECO:0000256" key="5">
    <source>
        <dbReference type="ARBA" id="ARBA00022989"/>
    </source>
</evidence>
<feature type="domain" description="ABC transmembrane type-1" evidence="8">
    <location>
        <begin position="66"/>
        <end position="282"/>
    </location>
</feature>
<dbReference type="PANTHER" id="PTHR30193:SF18">
    <property type="entry name" value="OSMOPROTECTIVE COMPOUNDS UPTAKE PERMEASE PROTEIN GGTC"/>
    <property type="match status" value="1"/>
</dbReference>
<dbReference type="InterPro" id="IPR035906">
    <property type="entry name" value="MetI-like_sf"/>
</dbReference>
<dbReference type="InterPro" id="IPR035277">
    <property type="entry name" value="MalF_N"/>
</dbReference>
<evidence type="ECO:0000256" key="6">
    <source>
        <dbReference type="ARBA" id="ARBA00023136"/>
    </source>
</evidence>
<sequence length="293" mass="33780">MKFVIHTKKITPWLYISPAAFLLFFFLVYPSINTVYISFFNYNSEIFIGIKNYLYCFTNEIMLSSFRNNALWVILFVPLTVSLGLIIAVLADRVKYESMVKSIIFMPMAISFVGAGVIWKFVYAYRPVSAAQTGILNAVRSFFQLEPLPWLIIRPWLNNFCLVMVGVWIWTGFCMVILSASYKGIPHELLEAARVDGATEFKIFWKIILPLMKPTVAVVATTMTINVLKVFDIVYVMTNGNFNTEVVANRMYKEMFIFRNYGRASAIAVILLMLIIPMIIINIQRFREQEAIR</sequence>
<dbReference type="InterPro" id="IPR000515">
    <property type="entry name" value="MetI-like"/>
</dbReference>
<evidence type="ECO:0000313" key="10">
    <source>
        <dbReference type="Proteomes" id="UP000177701"/>
    </source>
</evidence>
<evidence type="ECO:0000256" key="4">
    <source>
        <dbReference type="ARBA" id="ARBA00022692"/>
    </source>
</evidence>
<evidence type="ECO:0000256" key="2">
    <source>
        <dbReference type="ARBA" id="ARBA00022448"/>
    </source>
</evidence>
<dbReference type="CDD" id="cd06261">
    <property type="entry name" value="TM_PBP2"/>
    <property type="match status" value="1"/>
</dbReference>
<keyword evidence="2 7" id="KW-0813">Transport</keyword>
<evidence type="ECO:0000256" key="7">
    <source>
        <dbReference type="RuleBase" id="RU363032"/>
    </source>
</evidence>
<dbReference type="InterPro" id="IPR051393">
    <property type="entry name" value="ABC_transporter_permease"/>
</dbReference>
<dbReference type="EMBL" id="MEYH01000057">
    <property type="protein sequence ID" value="OGD15400.1"/>
    <property type="molecule type" value="Genomic_DNA"/>
</dbReference>
<organism evidence="9 10">
    <name type="scientific">Candidatus Sediminicultor quintus</name>
    <dbReference type="NCBI Taxonomy" id="1797291"/>
    <lineage>
        <taxon>Bacteria</taxon>
        <taxon>Pseudomonadati</taxon>
        <taxon>Atribacterota</taxon>
        <taxon>Candidatus Phoenicimicrobiia</taxon>
        <taxon>Candidatus Pheonicimicrobiales</taxon>
        <taxon>Candidatus Phoenicimicrobiaceae</taxon>
        <taxon>Candidatus Sediminicultor</taxon>
    </lineage>
</organism>
<dbReference type="PANTHER" id="PTHR30193">
    <property type="entry name" value="ABC TRANSPORTER PERMEASE PROTEIN"/>
    <property type="match status" value="1"/>
</dbReference>
<feature type="transmembrane region" description="Helical" evidence="7">
    <location>
        <begin position="261"/>
        <end position="283"/>
    </location>
</feature>
<proteinExistence type="inferred from homology"/>
<reference evidence="9 10" key="1">
    <citation type="journal article" date="2016" name="Nat. Commun.">
        <title>Thousands of microbial genomes shed light on interconnected biogeochemical processes in an aquifer system.</title>
        <authorList>
            <person name="Anantharaman K."/>
            <person name="Brown C.T."/>
            <person name="Hug L.A."/>
            <person name="Sharon I."/>
            <person name="Castelle C.J."/>
            <person name="Probst A.J."/>
            <person name="Thomas B.C."/>
            <person name="Singh A."/>
            <person name="Wilkins M.J."/>
            <person name="Karaoz U."/>
            <person name="Brodie E.L."/>
            <person name="Williams K.H."/>
            <person name="Hubbard S.S."/>
            <person name="Banfield J.F."/>
        </authorList>
    </citation>
    <scope>NUCLEOTIDE SEQUENCE [LARGE SCALE GENOMIC DNA]</scope>
</reference>
<protein>
    <submittedName>
        <fullName evidence="9">ABC transporter</fullName>
    </submittedName>
</protein>
<keyword evidence="4 7" id="KW-0812">Transmembrane</keyword>
<dbReference type="PROSITE" id="PS50928">
    <property type="entry name" value="ABC_TM1"/>
    <property type="match status" value="1"/>
</dbReference>
<dbReference type="Pfam" id="PF00528">
    <property type="entry name" value="BPD_transp_1"/>
    <property type="match status" value="1"/>
</dbReference>
<evidence type="ECO:0000256" key="3">
    <source>
        <dbReference type="ARBA" id="ARBA00022475"/>
    </source>
</evidence>
<feature type="transmembrane region" description="Helical" evidence="7">
    <location>
        <begin position="156"/>
        <end position="182"/>
    </location>
</feature>